<dbReference type="Gene3D" id="1.20.120.1750">
    <property type="match status" value="1"/>
</dbReference>
<evidence type="ECO:0000259" key="9">
    <source>
        <dbReference type="PROSITE" id="PS51873"/>
    </source>
</evidence>
<evidence type="ECO:0000256" key="1">
    <source>
        <dbReference type="ARBA" id="ARBA00022679"/>
    </source>
</evidence>
<organism evidence="10 11">
    <name type="scientific">Parasitella parasitica</name>
    <dbReference type="NCBI Taxonomy" id="35722"/>
    <lineage>
        <taxon>Eukaryota</taxon>
        <taxon>Fungi</taxon>
        <taxon>Fungi incertae sedis</taxon>
        <taxon>Mucoromycota</taxon>
        <taxon>Mucoromycotina</taxon>
        <taxon>Mucoromycetes</taxon>
        <taxon>Mucorales</taxon>
        <taxon>Mucorineae</taxon>
        <taxon>Mucoraceae</taxon>
        <taxon>Parasitella</taxon>
    </lineage>
</organism>
<feature type="domain" description="RING-type" evidence="8">
    <location>
        <begin position="61"/>
        <end position="111"/>
    </location>
</feature>
<evidence type="ECO:0000313" key="11">
    <source>
        <dbReference type="Proteomes" id="UP000054107"/>
    </source>
</evidence>
<dbReference type="GO" id="GO:0016567">
    <property type="term" value="P:protein ubiquitination"/>
    <property type="evidence" value="ECO:0007669"/>
    <property type="project" value="InterPro"/>
</dbReference>
<gene>
    <name evidence="10" type="primary">PARPA_01938.1 scaffold 1908</name>
</gene>
<dbReference type="Pfam" id="PF22191">
    <property type="entry name" value="IBR_1"/>
    <property type="match status" value="1"/>
</dbReference>
<keyword evidence="6" id="KW-0862">Zinc</keyword>
<dbReference type="PANTHER" id="PTHR11685">
    <property type="entry name" value="RBR FAMILY RING FINGER AND IBR DOMAIN-CONTAINING"/>
    <property type="match status" value="1"/>
</dbReference>
<accession>A0A0B7MZR6</accession>
<feature type="domain" description="RING-type" evidence="9">
    <location>
        <begin position="57"/>
        <end position="381"/>
    </location>
</feature>
<dbReference type="PROSITE" id="PS50089">
    <property type="entry name" value="ZF_RING_2"/>
    <property type="match status" value="1"/>
</dbReference>
<dbReference type="Proteomes" id="UP000054107">
    <property type="component" value="Unassembled WGS sequence"/>
</dbReference>
<proteinExistence type="predicted"/>
<keyword evidence="3" id="KW-0677">Repeat</keyword>
<keyword evidence="4 7" id="KW-0863">Zinc-finger</keyword>
<keyword evidence="11" id="KW-1185">Reference proteome</keyword>
<evidence type="ECO:0008006" key="12">
    <source>
        <dbReference type="Google" id="ProtNLM"/>
    </source>
</evidence>
<name>A0A0B7MZR6_9FUNG</name>
<dbReference type="GO" id="GO:0008270">
    <property type="term" value="F:zinc ion binding"/>
    <property type="evidence" value="ECO:0007669"/>
    <property type="project" value="UniProtKB-KW"/>
</dbReference>
<dbReference type="GO" id="GO:0004842">
    <property type="term" value="F:ubiquitin-protein transferase activity"/>
    <property type="evidence" value="ECO:0007669"/>
    <property type="project" value="InterPro"/>
</dbReference>
<dbReference type="OrthoDB" id="10264956at2759"/>
<evidence type="ECO:0000256" key="6">
    <source>
        <dbReference type="ARBA" id="ARBA00022833"/>
    </source>
</evidence>
<dbReference type="PROSITE" id="PS51873">
    <property type="entry name" value="TRIAD"/>
    <property type="match status" value="1"/>
</dbReference>
<dbReference type="EMBL" id="LN719792">
    <property type="protein sequence ID" value="CEP08598.1"/>
    <property type="molecule type" value="Genomic_DNA"/>
</dbReference>
<dbReference type="AlphaFoldDB" id="A0A0B7MZR6"/>
<dbReference type="SUPFAM" id="SSF57850">
    <property type="entry name" value="RING/U-box"/>
    <property type="match status" value="2"/>
</dbReference>
<dbReference type="STRING" id="35722.A0A0B7MZR6"/>
<keyword evidence="5" id="KW-0833">Ubl conjugation pathway</keyword>
<keyword evidence="1" id="KW-0808">Transferase</keyword>
<evidence type="ECO:0000256" key="2">
    <source>
        <dbReference type="ARBA" id="ARBA00022723"/>
    </source>
</evidence>
<keyword evidence="2" id="KW-0479">Metal-binding</keyword>
<sequence>MVVPREIRLLYIINVFFTSSSEQQQHQQHQQQQQQRRPSLFDLNDDDDLEEDDLNRYLERCSICFDSKLDMCLEYCRDQFCIECFQRRYVTEVVRSSWGLSVTKIRCPVCRVYIPQAEWAKYVPVSTTELYNKFNQPFRSFSRCCSHCETEMAPCDSQRVYEKRHWCSQSKAIAAMIQDFFCTASSQCKENEKKLALIQNKLHQHHFVRIFEKMEWRNSSIIEIHHQLIMMLLCVCQLVDQSEKASAISLKILQLELRPDTWRRLQFDHISLFPDMSCPTCQKPMCLQCGEDSHSGVATCEDNMKQLISQSTETGSNVTDHIKTLKWKVENSRKCPSCSIMINRDEGCNKVDCTLCGFSFCWECRSSWSESCSYFVCASDKNNVNTALIRDLSVAIGQGSNNSVQRAELGVPDIEIIHARNNQS</sequence>
<dbReference type="Gene3D" id="3.30.40.10">
    <property type="entry name" value="Zinc/RING finger domain, C3HC4 (zinc finger)"/>
    <property type="match status" value="1"/>
</dbReference>
<dbReference type="InterPro" id="IPR013083">
    <property type="entry name" value="Znf_RING/FYVE/PHD"/>
</dbReference>
<dbReference type="InterPro" id="IPR001841">
    <property type="entry name" value="Znf_RING"/>
</dbReference>
<evidence type="ECO:0000313" key="10">
    <source>
        <dbReference type="EMBL" id="CEP08598.1"/>
    </source>
</evidence>
<evidence type="ECO:0000256" key="7">
    <source>
        <dbReference type="PROSITE-ProRule" id="PRU00175"/>
    </source>
</evidence>
<reference evidence="10 11" key="1">
    <citation type="submission" date="2014-09" db="EMBL/GenBank/DDBJ databases">
        <authorList>
            <person name="Ellenberger Sabrina"/>
        </authorList>
    </citation>
    <scope>NUCLEOTIDE SEQUENCE [LARGE SCALE GENOMIC DNA]</scope>
    <source>
        <strain evidence="10 11">CBS 412.66</strain>
    </source>
</reference>
<evidence type="ECO:0000256" key="3">
    <source>
        <dbReference type="ARBA" id="ARBA00022737"/>
    </source>
</evidence>
<dbReference type="InterPro" id="IPR044066">
    <property type="entry name" value="TRIAD_supradom"/>
</dbReference>
<dbReference type="InterPro" id="IPR031127">
    <property type="entry name" value="E3_UB_ligase_RBR"/>
</dbReference>
<evidence type="ECO:0000256" key="4">
    <source>
        <dbReference type="ARBA" id="ARBA00022771"/>
    </source>
</evidence>
<evidence type="ECO:0000256" key="5">
    <source>
        <dbReference type="ARBA" id="ARBA00022786"/>
    </source>
</evidence>
<protein>
    <recommendedName>
        <fullName evidence="12">RING-type domain-containing protein</fullName>
    </recommendedName>
</protein>
<evidence type="ECO:0000259" key="8">
    <source>
        <dbReference type="PROSITE" id="PS50089"/>
    </source>
</evidence>